<sequence length="355" mass="40174">MERTKLHRLRDIIILVICGVLCGAEGWGEIEEFGNAKKAFFTDWLDLPNGIPSHDTFGRVFALIDPKQFEASFIRWAQGISQTVKGVIAIDGKTLRRSHDQAAGKKALHLVSAWAVENRLVLAQLATEEKSNEMTAIPLLLEQLTLKGCIVTIDAMGTQTKIAEQIIEQGGDYALALKDNHGDLFDEVKATFALAEKDGFAGPYWESDRQVEKGHGRLEIREQWTLSDPEILAYLDPEHQWKGLRGIGVVRAQRRMEQKTTKETRYFLLSFSSVKTFATAVRSHWGIENSLHWVAFREDESRIRLGHADENLAVLRHISLNLLRQERSSRVGIHAKRLKAGWNDQYLLRVLDGVN</sequence>
<reference evidence="3 4" key="1">
    <citation type="journal article" date="2021" name="Int. J. Syst. Evol. Microbiol.">
        <title>Reticulibacter mediterranei gen. nov., sp. nov., within the new family Reticulibacteraceae fam. nov., and Ktedonospora formicarum gen. nov., sp. nov., Ktedonobacter robiniae sp. nov., Dictyobacter formicarum sp. nov. and Dictyobacter arantiisoli sp. nov., belonging to the class Ktedonobacteria.</title>
        <authorList>
            <person name="Yabe S."/>
            <person name="Zheng Y."/>
            <person name="Wang C.M."/>
            <person name="Sakai Y."/>
            <person name="Abe K."/>
            <person name="Yokota A."/>
            <person name="Donadio S."/>
            <person name="Cavaletti L."/>
            <person name="Monciardini P."/>
        </authorList>
    </citation>
    <scope>NUCLEOTIDE SEQUENCE [LARGE SCALE GENOMIC DNA]</scope>
    <source>
        <strain evidence="3 4">SOSP1-30</strain>
    </source>
</reference>
<evidence type="ECO:0000259" key="2">
    <source>
        <dbReference type="Pfam" id="PF13808"/>
    </source>
</evidence>
<evidence type="ECO:0000313" key="3">
    <source>
        <dbReference type="EMBL" id="GHO60355.1"/>
    </source>
</evidence>
<protein>
    <submittedName>
        <fullName evidence="3">H repeat-associated protein YdcC</fullName>
    </submittedName>
</protein>
<dbReference type="Pfam" id="PF01609">
    <property type="entry name" value="DDE_Tnp_1"/>
    <property type="match status" value="1"/>
</dbReference>
<evidence type="ECO:0000259" key="1">
    <source>
        <dbReference type="Pfam" id="PF01609"/>
    </source>
</evidence>
<gene>
    <name evidence="3" type="primary">ydcC</name>
    <name evidence="3" type="ORF">KSB_88300</name>
</gene>
<dbReference type="PANTHER" id="PTHR30298:SF0">
    <property type="entry name" value="PROTEIN YBFL-RELATED"/>
    <property type="match status" value="1"/>
</dbReference>
<dbReference type="EMBL" id="BNJG01000005">
    <property type="protein sequence ID" value="GHO60355.1"/>
    <property type="molecule type" value="Genomic_DNA"/>
</dbReference>
<dbReference type="InterPro" id="IPR002559">
    <property type="entry name" value="Transposase_11"/>
</dbReference>
<feature type="domain" description="Transposase IS4-like" evidence="1">
    <location>
        <begin position="85"/>
        <end position="322"/>
    </location>
</feature>
<feature type="domain" description="H repeat-associated protein N-terminal" evidence="2">
    <location>
        <begin position="2"/>
        <end position="77"/>
    </location>
</feature>
<proteinExistence type="predicted"/>
<name>A0ABQ3V7I1_9CHLR</name>
<organism evidence="3 4">
    <name type="scientific">Ktedonobacter robiniae</name>
    <dbReference type="NCBI Taxonomy" id="2778365"/>
    <lineage>
        <taxon>Bacteria</taxon>
        <taxon>Bacillati</taxon>
        <taxon>Chloroflexota</taxon>
        <taxon>Ktedonobacteria</taxon>
        <taxon>Ktedonobacterales</taxon>
        <taxon>Ktedonobacteraceae</taxon>
        <taxon>Ktedonobacter</taxon>
    </lineage>
</organism>
<dbReference type="InterPro" id="IPR047647">
    <property type="entry name" value="ISAs1_transpos"/>
</dbReference>
<dbReference type="NCBIfam" id="NF033564">
    <property type="entry name" value="transpos_ISAs1"/>
    <property type="match status" value="1"/>
</dbReference>
<keyword evidence="4" id="KW-1185">Reference proteome</keyword>
<dbReference type="InterPro" id="IPR051698">
    <property type="entry name" value="Transposase_11-like"/>
</dbReference>
<dbReference type="Proteomes" id="UP000654345">
    <property type="component" value="Unassembled WGS sequence"/>
</dbReference>
<dbReference type="PANTHER" id="PTHR30298">
    <property type="entry name" value="H REPEAT-ASSOCIATED PREDICTED TRANSPOSASE"/>
    <property type="match status" value="1"/>
</dbReference>
<dbReference type="InterPro" id="IPR032806">
    <property type="entry name" value="YbfD_N"/>
</dbReference>
<dbReference type="Pfam" id="PF13808">
    <property type="entry name" value="DDE_Tnp_1_assoc"/>
    <property type="match status" value="1"/>
</dbReference>
<comment type="caution">
    <text evidence="3">The sequence shown here is derived from an EMBL/GenBank/DDBJ whole genome shotgun (WGS) entry which is preliminary data.</text>
</comment>
<evidence type="ECO:0000313" key="4">
    <source>
        <dbReference type="Proteomes" id="UP000654345"/>
    </source>
</evidence>
<accession>A0ABQ3V7I1</accession>